<proteinExistence type="predicted"/>
<keyword evidence="3" id="KW-1185">Reference proteome</keyword>
<evidence type="ECO:0000313" key="2">
    <source>
        <dbReference type="EMBL" id="MDN4599335.1"/>
    </source>
</evidence>
<dbReference type="InterPro" id="IPR014914">
    <property type="entry name" value="RES_dom"/>
</dbReference>
<dbReference type="Proteomes" id="UP001174210">
    <property type="component" value="Unassembled WGS sequence"/>
</dbReference>
<feature type="domain" description="RES" evidence="1">
    <location>
        <begin position="20"/>
        <end position="205"/>
    </location>
</feature>
<organism evidence="2 3">
    <name type="scientific">Leifsonia virtsii</name>
    <dbReference type="NCBI Taxonomy" id="3035915"/>
    <lineage>
        <taxon>Bacteria</taxon>
        <taxon>Bacillati</taxon>
        <taxon>Actinomycetota</taxon>
        <taxon>Actinomycetes</taxon>
        <taxon>Micrococcales</taxon>
        <taxon>Microbacteriaceae</taxon>
        <taxon>Leifsonia</taxon>
    </lineage>
</organism>
<reference evidence="2" key="1">
    <citation type="submission" date="2023-03" db="EMBL/GenBank/DDBJ databases">
        <title>MT1 and MT2 Draft Genomes of Novel Species.</title>
        <authorList>
            <person name="Venkateswaran K."/>
        </authorList>
    </citation>
    <scope>NUCLEOTIDE SEQUENCE</scope>
    <source>
        <strain evidence="2">F6_8S_P_1A</strain>
    </source>
</reference>
<name>A0ABT8J2N2_9MICO</name>
<evidence type="ECO:0000259" key="1">
    <source>
        <dbReference type="Pfam" id="PF08808"/>
    </source>
</evidence>
<sequence length="225" mass="24656">MPARPILIDPPARMVRVERLEPALRYSRITAETAGLDRSGNRFDVPGAGVLYAASTEQGAFAETTAHFRRSASVLERMAKAGATVDELQIPSVDASWRATRVVRSLCTREALPFVDIEAAQTHTYLTEHARSVLLSLGVPVLDVPAVSGHSRRLTRGLATWIYQARDDAGEPLYGGIRYLSKLSNEYECWAIFDGTTVEALGERRITIDDPDLVAVTARHGIPLT</sequence>
<gene>
    <name evidence="2" type="ORF">P5G59_19445</name>
</gene>
<dbReference type="EMBL" id="JAROCB010000006">
    <property type="protein sequence ID" value="MDN4599335.1"/>
    <property type="molecule type" value="Genomic_DNA"/>
</dbReference>
<comment type="caution">
    <text evidence="2">The sequence shown here is derived from an EMBL/GenBank/DDBJ whole genome shotgun (WGS) entry which is preliminary data.</text>
</comment>
<accession>A0ABT8J2N2</accession>
<evidence type="ECO:0000313" key="3">
    <source>
        <dbReference type="Proteomes" id="UP001174210"/>
    </source>
</evidence>
<dbReference type="Pfam" id="PF08808">
    <property type="entry name" value="RES"/>
    <property type="match status" value="1"/>
</dbReference>
<dbReference type="RefSeq" id="WP_301220676.1">
    <property type="nucleotide sequence ID" value="NZ_JAROCB010000006.1"/>
</dbReference>
<protein>
    <submittedName>
        <fullName evidence="2">RES family NAD+ phosphorylase</fullName>
    </submittedName>
</protein>